<dbReference type="EMBL" id="CP002160">
    <property type="protein sequence ID" value="ADL50388.1"/>
    <property type="molecule type" value="Genomic_DNA"/>
</dbReference>
<evidence type="ECO:0000259" key="2">
    <source>
        <dbReference type="PROSITE" id="PS50887"/>
    </source>
</evidence>
<dbReference type="SUPFAM" id="SSF55073">
    <property type="entry name" value="Nucleotide cyclase"/>
    <property type="match status" value="1"/>
</dbReference>
<sequence length="635" mass="73767">MTPERTRKMQVIGCISFIIILYGIISMYSNYNIFIGHTSILISAQVISLLWFWEAIQELQGIRKRFMTLLAFSCMFSILSELLETIQSLIIPNIMIVGDLGKLASFIKGIIYIFAFAYLTCKTKKKNKITRDVLDIILICSVIIALSWKIYFSNINNIWSYFFSINSLRNDSWMIMINVISGLFLTLLFYSSRQSPFRNIIKKFVLVVIVYYISAILHIIFDQNDIVGSTIVNFLRVWFYMYLPIIATINPIESKEVDEEVIIGDSLELYIPAISFTILVINIHLMHRDIYVVIMIINSMIIFLKLSLMFRENKLLLKKYHELNSALGEIISARTNELSQSRQRYRSLFDMNPNAICSLDLDGIITSINPVFIELFEVDIKNNEVIVGLDVMSFMDESNQLKIKEHFELAKEGRRQNFDISFKLDQVKNLELKINLMPIIVNNIINGIYCVVEDVSELKKSNEKIEYMAYHDPLTNIGNRNYFLKEFSDTISKAEEAKRMPVLFFIDLDGFKYVNDTYGHFYGDKVLLSVSSRLKEVLKNSGQIFRQGGDEFTILVYHCEERKNIEILVQQILDTIRMPSNIFGDDIKVSASIGIVRYPSDGKNLDELMKKVDTSMYYIKERKKDGYYFYEDIEV</sequence>
<feature type="transmembrane region" description="Helical" evidence="1">
    <location>
        <begin position="133"/>
        <end position="152"/>
    </location>
</feature>
<dbReference type="Proteomes" id="UP000002730">
    <property type="component" value="Chromosome"/>
</dbReference>
<dbReference type="AlphaFoldDB" id="D9SRM1"/>
<dbReference type="PANTHER" id="PTHR44757:SF2">
    <property type="entry name" value="BIOFILM ARCHITECTURE MAINTENANCE PROTEIN MBAA"/>
    <property type="match status" value="1"/>
</dbReference>
<dbReference type="PANTHER" id="PTHR44757">
    <property type="entry name" value="DIGUANYLATE CYCLASE DGCP"/>
    <property type="match status" value="1"/>
</dbReference>
<dbReference type="eggNOG" id="COG5001">
    <property type="taxonomic scope" value="Bacteria"/>
</dbReference>
<feature type="transmembrane region" description="Helical" evidence="1">
    <location>
        <begin position="172"/>
        <end position="192"/>
    </location>
</feature>
<keyword evidence="1" id="KW-0472">Membrane</keyword>
<dbReference type="InterPro" id="IPR035965">
    <property type="entry name" value="PAS-like_dom_sf"/>
</dbReference>
<feature type="transmembrane region" description="Helical" evidence="1">
    <location>
        <begin position="65"/>
        <end position="83"/>
    </location>
</feature>
<evidence type="ECO:0000313" key="3">
    <source>
        <dbReference type="EMBL" id="ADL50388.1"/>
    </source>
</evidence>
<feature type="transmembrane region" description="Helical" evidence="1">
    <location>
        <begin position="12"/>
        <end position="28"/>
    </location>
</feature>
<gene>
    <name evidence="3" type="ordered locus">Clocel_0617</name>
</gene>
<feature type="transmembrane region" description="Helical" evidence="1">
    <location>
        <begin position="103"/>
        <end position="121"/>
    </location>
</feature>
<dbReference type="SUPFAM" id="SSF55785">
    <property type="entry name" value="PYP-like sensor domain (PAS domain)"/>
    <property type="match status" value="1"/>
</dbReference>
<dbReference type="RefSeq" id="WP_010074832.1">
    <property type="nucleotide sequence ID" value="NC_014393.1"/>
</dbReference>
<dbReference type="OrthoDB" id="9805474at2"/>
<reference evidence="3 4" key="1">
    <citation type="submission" date="2010-08" db="EMBL/GenBank/DDBJ databases">
        <title>Complete sequence of Clostridium cellulovorans 743B.</title>
        <authorList>
            <consortium name="US DOE Joint Genome Institute"/>
            <person name="Lucas S."/>
            <person name="Copeland A."/>
            <person name="Lapidus A."/>
            <person name="Cheng J.-F."/>
            <person name="Bruce D."/>
            <person name="Goodwin L."/>
            <person name="Pitluck S."/>
            <person name="Chertkov O."/>
            <person name="Detter J.C."/>
            <person name="Han C."/>
            <person name="Tapia R."/>
            <person name="Land M."/>
            <person name="Hauser L."/>
            <person name="Chang Y.-J."/>
            <person name="Jeffries C."/>
            <person name="Kyrpides N."/>
            <person name="Ivanova N."/>
            <person name="Mikhailova N."/>
            <person name="Hemme C.L."/>
            <person name="Woyke T."/>
        </authorList>
    </citation>
    <scope>NUCLEOTIDE SEQUENCE [LARGE SCALE GENOMIC DNA]</scope>
    <source>
        <strain evidence="4">ATCC 35296 / DSM 3052 / OCM 3 / 743B</strain>
    </source>
</reference>
<dbReference type="InterPro" id="IPR029787">
    <property type="entry name" value="Nucleotide_cyclase"/>
</dbReference>
<dbReference type="Gene3D" id="3.30.450.20">
    <property type="entry name" value="PAS domain"/>
    <property type="match status" value="1"/>
</dbReference>
<dbReference type="STRING" id="573061.Clocel_0617"/>
<keyword evidence="1" id="KW-1133">Transmembrane helix</keyword>
<dbReference type="HOGENOM" id="CLU_000445_129_1_9"/>
<dbReference type="SMART" id="SM00267">
    <property type="entry name" value="GGDEF"/>
    <property type="match status" value="1"/>
</dbReference>
<dbReference type="PROSITE" id="PS50887">
    <property type="entry name" value="GGDEF"/>
    <property type="match status" value="1"/>
</dbReference>
<dbReference type="Pfam" id="PF00990">
    <property type="entry name" value="GGDEF"/>
    <property type="match status" value="1"/>
</dbReference>
<organism evidence="3 4">
    <name type="scientific">Clostridium cellulovorans (strain ATCC 35296 / DSM 3052 / OCM 3 / 743B)</name>
    <dbReference type="NCBI Taxonomy" id="573061"/>
    <lineage>
        <taxon>Bacteria</taxon>
        <taxon>Bacillati</taxon>
        <taxon>Bacillota</taxon>
        <taxon>Clostridia</taxon>
        <taxon>Eubacteriales</taxon>
        <taxon>Clostridiaceae</taxon>
        <taxon>Clostridium</taxon>
    </lineage>
</organism>
<dbReference type="InterPro" id="IPR000160">
    <property type="entry name" value="GGDEF_dom"/>
</dbReference>
<accession>D9SRM1</accession>
<dbReference type="Pfam" id="PF13188">
    <property type="entry name" value="PAS_8"/>
    <property type="match status" value="1"/>
</dbReference>
<evidence type="ECO:0000256" key="1">
    <source>
        <dbReference type="SAM" id="Phobius"/>
    </source>
</evidence>
<name>D9SRM1_CLOC7</name>
<dbReference type="CDD" id="cd01949">
    <property type="entry name" value="GGDEF"/>
    <property type="match status" value="1"/>
</dbReference>
<protein>
    <submittedName>
        <fullName evidence="3">Diguanylate cyclase with PAS/PAC sensor</fullName>
    </submittedName>
</protein>
<dbReference type="InterPro" id="IPR052155">
    <property type="entry name" value="Biofilm_reg_signaling"/>
</dbReference>
<evidence type="ECO:0000313" key="4">
    <source>
        <dbReference type="Proteomes" id="UP000002730"/>
    </source>
</evidence>
<feature type="transmembrane region" description="Helical" evidence="1">
    <location>
        <begin position="34"/>
        <end position="53"/>
    </location>
</feature>
<dbReference type="InterPro" id="IPR000014">
    <property type="entry name" value="PAS"/>
</dbReference>
<dbReference type="NCBIfam" id="TIGR00229">
    <property type="entry name" value="sensory_box"/>
    <property type="match status" value="1"/>
</dbReference>
<proteinExistence type="predicted"/>
<dbReference type="InterPro" id="IPR043128">
    <property type="entry name" value="Rev_trsase/Diguanyl_cyclase"/>
</dbReference>
<feature type="transmembrane region" description="Helical" evidence="1">
    <location>
        <begin position="204"/>
        <end position="221"/>
    </location>
</feature>
<keyword evidence="4" id="KW-1185">Reference proteome</keyword>
<feature type="domain" description="GGDEF" evidence="2">
    <location>
        <begin position="499"/>
        <end position="632"/>
    </location>
</feature>
<dbReference type="Gene3D" id="3.30.70.270">
    <property type="match status" value="1"/>
</dbReference>
<feature type="transmembrane region" description="Helical" evidence="1">
    <location>
        <begin position="261"/>
        <end position="284"/>
    </location>
</feature>
<dbReference type="KEGG" id="ccb:Clocel_0617"/>
<keyword evidence="1" id="KW-0812">Transmembrane</keyword>
<feature type="transmembrane region" description="Helical" evidence="1">
    <location>
        <begin position="290"/>
        <end position="310"/>
    </location>
</feature>
<dbReference type="NCBIfam" id="TIGR00254">
    <property type="entry name" value="GGDEF"/>
    <property type="match status" value="1"/>
</dbReference>